<name>A0A8J7YKV0_9EURY</name>
<keyword evidence="5" id="KW-1185">Reference proteome</keyword>
<dbReference type="GO" id="GO:0008168">
    <property type="term" value="F:methyltransferase activity"/>
    <property type="evidence" value="ECO:0007669"/>
    <property type="project" value="UniProtKB-KW"/>
</dbReference>
<dbReference type="RefSeq" id="WP_220588806.1">
    <property type="nucleotide sequence ID" value="NZ_RKLQ01000002.1"/>
</dbReference>
<dbReference type="Gene3D" id="3.40.50.150">
    <property type="entry name" value="Vaccinia Virus protein VP39"/>
    <property type="match status" value="1"/>
</dbReference>
<dbReference type="Proteomes" id="UP000783863">
    <property type="component" value="Unassembled WGS sequence"/>
</dbReference>
<dbReference type="PANTHER" id="PTHR43861:SF1">
    <property type="entry name" value="TRANS-ACONITATE 2-METHYLTRANSFERASE"/>
    <property type="match status" value="1"/>
</dbReference>
<proteinExistence type="predicted"/>
<reference evidence="4" key="1">
    <citation type="submission" date="2021-06" db="EMBL/GenBank/DDBJ databases">
        <title>Halomicroarcula sp. F24A a new haloarchaeum isolated from saline soil.</title>
        <authorList>
            <person name="Duran-Viseras A."/>
            <person name="Sanchez-Porro C."/>
            <person name="Ventosa A."/>
        </authorList>
    </citation>
    <scope>NUCLEOTIDE SEQUENCE</scope>
    <source>
        <strain evidence="4">F24A</strain>
    </source>
</reference>
<keyword evidence="2" id="KW-0808">Transferase</keyword>
<sequence>MPDNEWDPDDYDEGHGFVAEYGRDVVRLLNPQPGERVLDLGCGTGTLSAVIADSGAEVVGIDAAASMVEQARERYPALTFAVADAREYEPDGAFDAVFSNAALHWIPGDDHDAVLSMVGSALTDEGRFVAEFGGHGNVSQVERAVRDELDARGYDTDHSWYFPSIGEYAPRLENHGLEVTDAVLFDRPTELDGGQAGLREWIEMFGDELFAPVTESDHEAVLDAVEERLRPVLYDPESETWTADYRRLRFVAEPTR</sequence>
<evidence type="ECO:0000313" key="4">
    <source>
        <dbReference type="EMBL" id="MBX0304594.1"/>
    </source>
</evidence>
<dbReference type="InterPro" id="IPR041698">
    <property type="entry name" value="Methyltransf_25"/>
</dbReference>
<dbReference type="EMBL" id="RKLQ01000002">
    <property type="protein sequence ID" value="MBX0304594.1"/>
    <property type="molecule type" value="Genomic_DNA"/>
</dbReference>
<dbReference type="PANTHER" id="PTHR43861">
    <property type="entry name" value="TRANS-ACONITATE 2-METHYLTRANSFERASE-RELATED"/>
    <property type="match status" value="1"/>
</dbReference>
<comment type="caution">
    <text evidence="4">The sequence shown here is derived from an EMBL/GenBank/DDBJ whole genome shotgun (WGS) entry which is preliminary data.</text>
</comment>
<feature type="domain" description="Methyltransferase" evidence="3">
    <location>
        <begin position="37"/>
        <end position="126"/>
    </location>
</feature>
<evidence type="ECO:0000256" key="2">
    <source>
        <dbReference type="ARBA" id="ARBA00022679"/>
    </source>
</evidence>
<keyword evidence="1 4" id="KW-0489">Methyltransferase</keyword>
<protein>
    <submittedName>
        <fullName evidence="4">Methyltransferase domain-containing protein</fullName>
    </submittedName>
</protein>
<dbReference type="GO" id="GO:0032259">
    <property type="term" value="P:methylation"/>
    <property type="evidence" value="ECO:0007669"/>
    <property type="project" value="UniProtKB-KW"/>
</dbReference>
<evidence type="ECO:0000256" key="1">
    <source>
        <dbReference type="ARBA" id="ARBA00022603"/>
    </source>
</evidence>
<dbReference type="CDD" id="cd02440">
    <property type="entry name" value="AdoMet_MTases"/>
    <property type="match status" value="1"/>
</dbReference>
<dbReference type="Pfam" id="PF13649">
    <property type="entry name" value="Methyltransf_25"/>
    <property type="match status" value="1"/>
</dbReference>
<dbReference type="SUPFAM" id="SSF53335">
    <property type="entry name" value="S-adenosyl-L-methionine-dependent methyltransferases"/>
    <property type="match status" value="1"/>
</dbReference>
<evidence type="ECO:0000259" key="3">
    <source>
        <dbReference type="Pfam" id="PF13649"/>
    </source>
</evidence>
<gene>
    <name evidence="4" type="ORF">EGD98_13040</name>
</gene>
<accession>A0A8J7YKV0</accession>
<evidence type="ECO:0000313" key="5">
    <source>
        <dbReference type="Proteomes" id="UP000783863"/>
    </source>
</evidence>
<dbReference type="InterPro" id="IPR029063">
    <property type="entry name" value="SAM-dependent_MTases_sf"/>
</dbReference>
<dbReference type="AlphaFoldDB" id="A0A8J7YKV0"/>
<organism evidence="4 5">
    <name type="scientific">Haloarcula salinisoli</name>
    <dbReference type="NCBI Taxonomy" id="2487746"/>
    <lineage>
        <taxon>Archaea</taxon>
        <taxon>Methanobacteriati</taxon>
        <taxon>Methanobacteriota</taxon>
        <taxon>Stenosarchaea group</taxon>
        <taxon>Halobacteria</taxon>
        <taxon>Halobacteriales</taxon>
        <taxon>Haloarculaceae</taxon>
        <taxon>Haloarcula</taxon>
    </lineage>
</organism>